<dbReference type="Proteomes" id="UP000887576">
    <property type="component" value="Unplaced"/>
</dbReference>
<protein>
    <submittedName>
        <fullName evidence="2">Uncharacterized protein</fullName>
    </submittedName>
</protein>
<evidence type="ECO:0000313" key="1">
    <source>
        <dbReference type="Proteomes" id="UP000887576"/>
    </source>
</evidence>
<organism evidence="1 2">
    <name type="scientific">Panagrolaimus sp. JU765</name>
    <dbReference type="NCBI Taxonomy" id="591449"/>
    <lineage>
        <taxon>Eukaryota</taxon>
        <taxon>Metazoa</taxon>
        <taxon>Ecdysozoa</taxon>
        <taxon>Nematoda</taxon>
        <taxon>Chromadorea</taxon>
        <taxon>Rhabditida</taxon>
        <taxon>Tylenchina</taxon>
        <taxon>Panagrolaimomorpha</taxon>
        <taxon>Panagrolaimoidea</taxon>
        <taxon>Panagrolaimidae</taxon>
        <taxon>Panagrolaimus</taxon>
    </lineage>
</organism>
<name>A0AC34QWV2_9BILA</name>
<proteinExistence type="predicted"/>
<evidence type="ECO:0000313" key="2">
    <source>
        <dbReference type="WBParaSite" id="JU765_v2.g20188.t2"/>
    </source>
</evidence>
<dbReference type="WBParaSite" id="JU765_v2.g20188.t2">
    <property type="protein sequence ID" value="JU765_v2.g20188.t2"/>
    <property type="gene ID" value="JU765_v2.g20188"/>
</dbReference>
<accession>A0AC34QWV2</accession>
<reference evidence="2" key="1">
    <citation type="submission" date="2022-11" db="UniProtKB">
        <authorList>
            <consortium name="WormBaseParasite"/>
        </authorList>
    </citation>
    <scope>IDENTIFICATION</scope>
</reference>
<sequence>MNVSRLDLPENLKEKLTEAVFAKAILTESALKNGKNEGNGANQEEPFVIELKQAESLENLIVEPSNFTSKTSEFMFFRNELVKPLKMKGCQILQNLTKKYKEETQRSKFRKVMSEIPTNCCCHKKTMMKCFQCKNSPIFKQIQAILTESALKNGENQGNGANQEEPFVIELKQAESLENLIVEPSNFTSKTSEFMFFRNELVKPLKLKGSHILQNLTKKYKEETQRSKFRKVMSEIPTNCCCHKKTMMKCFQCKNSPIFKQIQVFYENSSLDSTTTSTIDENKICLNFTESNLSNHKVSDSLSKLFDAKNNGDAENSNFHLPICDECFRFLALFYLSKKHEKELENVEKIPMMNLYNELFAEWSMLKHFCEKHLALSRQMMRNRNYEIENAFGRSKADFARQRTRVREIGDKLNYYGELSPNTQLGTLEISISAFAWKSCALMQEKISRANDEVSQFLMMEKKVMKTKNFTNPLNEMKFLTSKLEPPFKKDETKTISTKMVEATVNLLNSWFKW</sequence>